<keyword evidence="1" id="KW-0862">Zinc</keyword>
<gene>
    <name evidence="4" type="ORF">BGW36DRAFT_388471</name>
</gene>
<dbReference type="InterPro" id="IPR013087">
    <property type="entry name" value="Znf_C2H2_type"/>
</dbReference>
<keyword evidence="5" id="KW-1185">Reference proteome</keyword>
<dbReference type="PROSITE" id="PS00028">
    <property type="entry name" value="ZINC_FINGER_C2H2_1"/>
    <property type="match status" value="2"/>
</dbReference>
<dbReference type="Proteomes" id="UP001201262">
    <property type="component" value="Unassembled WGS sequence"/>
</dbReference>
<dbReference type="GO" id="GO:0008270">
    <property type="term" value="F:zinc ion binding"/>
    <property type="evidence" value="ECO:0007669"/>
    <property type="project" value="UniProtKB-KW"/>
</dbReference>
<dbReference type="InterPro" id="IPR036236">
    <property type="entry name" value="Znf_C2H2_sf"/>
</dbReference>
<name>A0AAD4PTY0_9EURO</name>
<keyword evidence="1" id="KW-0863">Zinc-finger</keyword>
<accession>A0AAD4PTY0</accession>
<dbReference type="GeneID" id="70247516"/>
<evidence type="ECO:0000256" key="1">
    <source>
        <dbReference type="PROSITE-ProRule" id="PRU00042"/>
    </source>
</evidence>
<feature type="region of interest" description="Disordered" evidence="2">
    <location>
        <begin position="1"/>
        <end position="25"/>
    </location>
</feature>
<evidence type="ECO:0000259" key="3">
    <source>
        <dbReference type="PROSITE" id="PS50157"/>
    </source>
</evidence>
<dbReference type="EMBL" id="JAJTJA010000012">
    <property type="protein sequence ID" value="KAH8691520.1"/>
    <property type="molecule type" value="Genomic_DNA"/>
</dbReference>
<reference evidence="4" key="1">
    <citation type="submission" date="2021-12" db="EMBL/GenBank/DDBJ databases">
        <title>Convergent genome expansion in fungi linked to evolution of root-endophyte symbiosis.</title>
        <authorList>
            <consortium name="DOE Joint Genome Institute"/>
            <person name="Ke Y.-H."/>
            <person name="Bonito G."/>
            <person name="Liao H.-L."/>
            <person name="Looney B."/>
            <person name="Rojas-Flechas A."/>
            <person name="Nash J."/>
            <person name="Hameed K."/>
            <person name="Schadt C."/>
            <person name="Martin F."/>
            <person name="Crous P.W."/>
            <person name="Miettinen O."/>
            <person name="Magnuson J.K."/>
            <person name="Labbe J."/>
            <person name="Jacobson D."/>
            <person name="Doktycz M.J."/>
            <person name="Veneault-Fourrey C."/>
            <person name="Kuo A."/>
            <person name="Mondo S."/>
            <person name="Calhoun S."/>
            <person name="Riley R."/>
            <person name="Ohm R."/>
            <person name="LaButti K."/>
            <person name="Andreopoulos B."/>
            <person name="Pangilinan J."/>
            <person name="Nolan M."/>
            <person name="Tritt A."/>
            <person name="Clum A."/>
            <person name="Lipzen A."/>
            <person name="Daum C."/>
            <person name="Barry K."/>
            <person name="Grigoriev I.V."/>
            <person name="Vilgalys R."/>
        </authorList>
    </citation>
    <scope>NUCLEOTIDE SEQUENCE</scope>
    <source>
        <strain evidence="4">PMI_201</strain>
    </source>
</reference>
<proteinExistence type="predicted"/>
<dbReference type="RefSeq" id="XP_046067612.1">
    <property type="nucleotide sequence ID" value="XM_046217229.1"/>
</dbReference>
<dbReference type="PROSITE" id="PS50157">
    <property type="entry name" value="ZINC_FINGER_C2H2_2"/>
    <property type="match status" value="1"/>
</dbReference>
<evidence type="ECO:0000313" key="5">
    <source>
        <dbReference type="Proteomes" id="UP001201262"/>
    </source>
</evidence>
<dbReference type="AlphaFoldDB" id="A0AAD4PTY0"/>
<dbReference type="SMART" id="SM00355">
    <property type="entry name" value="ZnF_C2H2"/>
    <property type="match status" value="2"/>
</dbReference>
<protein>
    <recommendedName>
        <fullName evidence="3">C2H2-type domain-containing protein</fullName>
    </recommendedName>
</protein>
<sequence>MGLRTRREAEADLRPTSSRINGGVPQVCPQASPSLPQYPTFLTMTSHRPQNELDGLQDYIDAELLEMERLSKLETEKNPSDTSLDMNHTLCDTIDPINFQDLMTPYPVSVSHTAAKAVYSDLGWLAMSTGDGTASVYFNQLFQANVTATRNPFEWNGEHATFTSPFVGLDHTPENNLINNNRPTPSNSTVQHHNRRKEKVHCTHQGCTKTFGRPNDLRRHLKLHISAPDIPCTAEGCKRMFYRMDNRRAHERRVHKVFA</sequence>
<keyword evidence="1" id="KW-0479">Metal-binding</keyword>
<dbReference type="SUPFAM" id="SSF57667">
    <property type="entry name" value="beta-beta-alpha zinc fingers"/>
    <property type="match status" value="1"/>
</dbReference>
<evidence type="ECO:0000313" key="4">
    <source>
        <dbReference type="EMBL" id="KAH8691520.1"/>
    </source>
</evidence>
<dbReference type="Gene3D" id="3.30.160.60">
    <property type="entry name" value="Classic Zinc Finger"/>
    <property type="match status" value="1"/>
</dbReference>
<feature type="domain" description="C2H2-type" evidence="3">
    <location>
        <begin position="200"/>
        <end position="229"/>
    </location>
</feature>
<comment type="caution">
    <text evidence="4">The sequence shown here is derived from an EMBL/GenBank/DDBJ whole genome shotgun (WGS) entry which is preliminary data.</text>
</comment>
<organism evidence="4 5">
    <name type="scientific">Talaromyces proteolyticus</name>
    <dbReference type="NCBI Taxonomy" id="1131652"/>
    <lineage>
        <taxon>Eukaryota</taxon>
        <taxon>Fungi</taxon>
        <taxon>Dikarya</taxon>
        <taxon>Ascomycota</taxon>
        <taxon>Pezizomycotina</taxon>
        <taxon>Eurotiomycetes</taxon>
        <taxon>Eurotiomycetidae</taxon>
        <taxon>Eurotiales</taxon>
        <taxon>Trichocomaceae</taxon>
        <taxon>Talaromyces</taxon>
        <taxon>Talaromyces sect. Bacilispori</taxon>
    </lineage>
</organism>
<feature type="compositionally biased region" description="Basic and acidic residues" evidence="2">
    <location>
        <begin position="1"/>
        <end position="13"/>
    </location>
</feature>
<evidence type="ECO:0000256" key="2">
    <source>
        <dbReference type="SAM" id="MobiDB-lite"/>
    </source>
</evidence>